<dbReference type="PANTHER" id="PTHR15346">
    <property type="entry name" value="DYNACTIN SUBUNIT"/>
    <property type="match status" value="1"/>
</dbReference>
<reference evidence="5 6" key="1">
    <citation type="submission" date="2017-12" db="EMBL/GenBank/DDBJ databases">
        <title>Gene loss provides genomic basis for host adaptation in cereal stripe rust fungi.</title>
        <authorList>
            <person name="Xia C."/>
        </authorList>
    </citation>
    <scope>NUCLEOTIDE SEQUENCE [LARGE SCALE GENOMIC DNA]</scope>
    <source>
        <strain evidence="5 6">93TX-2</strain>
    </source>
</reference>
<name>A0A2S4WHN2_9BASI</name>
<reference evidence="6" key="3">
    <citation type="journal article" date="2018" name="Mol. Plant Microbe Interact.">
        <title>Genome sequence resources for the wheat stripe rust pathogen (Puccinia striiformis f. sp. tritici) and the barley stripe rust pathogen (Puccinia striiformis f. sp. hordei).</title>
        <authorList>
            <person name="Xia C."/>
            <person name="Wang M."/>
            <person name="Yin C."/>
            <person name="Cornejo O.E."/>
            <person name="Hulbert S.H."/>
            <person name="Chen X."/>
        </authorList>
    </citation>
    <scope>NUCLEOTIDE SEQUENCE [LARGE SCALE GENOMIC DNA]</scope>
    <source>
        <strain evidence="6">93TX-2</strain>
    </source>
</reference>
<dbReference type="InterPro" id="IPR028133">
    <property type="entry name" value="Dynamitin"/>
</dbReference>
<keyword evidence="3" id="KW-0175">Coiled coil</keyword>
<feature type="compositionally biased region" description="Polar residues" evidence="4">
    <location>
        <begin position="61"/>
        <end position="73"/>
    </location>
</feature>
<evidence type="ECO:0008006" key="7">
    <source>
        <dbReference type="Google" id="ProtNLM"/>
    </source>
</evidence>
<feature type="region of interest" description="Disordered" evidence="4">
    <location>
        <begin position="169"/>
        <end position="212"/>
    </location>
</feature>
<dbReference type="EMBL" id="PKSM01000022">
    <property type="protein sequence ID" value="POW21273.1"/>
    <property type="molecule type" value="Genomic_DNA"/>
</dbReference>
<organism evidence="5 6">
    <name type="scientific">Puccinia striiformis</name>
    <dbReference type="NCBI Taxonomy" id="27350"/>
    <lineage>
        <taxon>Eukaryota</taxon>
        <taxon>Fungi</taxon>
        <taxon>Dikarya</taxon>
        <taxon>Basidiomycota</taxon>
        <taxon>Pucciniomycotina</taxon>
        <taxon>Pucciniomycetes</taxon>
        <taxon>Pucciniales</taxon>
        <taxon>Pucciniaceae</taxon>
        <taxon>Puccinia</taxon>
    </lineage>
</organism>
<proteinExistence type="predicted"/>
<feature type="coiled-coil region" evidence="3">
    <location>
        <begin position="477"/>
        <end position="529"/>
    </location>
</feature>
<keyword evidence="6" id="KW-1185">Reference proteome</keyword>
<gene>
    <name evidence="5" type="ORF">PSHT_02602</name>
</gene>
<evidence type="ECO:0000256" key="2">
    <source>
        <dbReference type="ARBA" id="ARBA00022490"/>
    </source>
</evidence>
<evidence type="ECO:0000313" key="5">
    <source>
        <dbReference type="EMBL" id="POW21273.1"/>
    </source>
</evidence>
<reference evidence="6" key="2">
    <citation type="journal article" date="2018" name="BMC Genomics">
        <title>Genomic insights into host adaptation between the wheat stripe rust pathogen (Puccinia striiformis f. sp. tritici) and the barley stripe rust pathogen (Puccinia striiformis f. sp. hordei).</title>
        <authorList>
            <person name="Xia C."/>
            <person name="Wang M."/>
            <person name="Yin C."/>
            <person name="Cornejo O.E."/>
            <person name="Hulbert S.H."/>
            <person name="Chen X."/>
        </authorList>
    </citation>
    <scope>NUCLEOTIDE SEQUENCE [LARGE SCALE GENOMIC DNA]</scope>
    <source>
        <strain evidence="6">93TX-2</strain>
    </source>
</reference>
<sequence length="535" mass="58772">MIVRPTNELSSDYQHQAIDLENNIEHEQDTAPDVYETPDLPAIHITERDDDSDNDILPSGSYAQSTKGTTNSDIIKETLDQSLARKKFGAASGLDGSDADFSNSLLRKQPRRSSARYPPPSTRHTFETDEYSMLPRGYAINQGQQGAVEIETPLERLRRLRFEVEQLEEELEHEKVPADSTTPAELDEQTGVGSDTVAKPSVKGKSKAGPTPTDLLVELQHLRQQLEKLSVSSGSSDPLSTTASQLRAREAYAKSLLLQLTERGPKPQEPNLSKPEQPTPPTSRAATSAQLDSRLSVLEELLGSRSLLQASGAGDISLPPPLLVTISKLEHQLSLLTQPRHLDSISRRVKVIVTDLERVHEARRKLTDHRPLSIALASGITVVTQNQAGTSSSSQAPVNTSLGSVPGVISSSNNEPNQVGLPPDALHKLERLYNLLPRLDPLLPLVPHLLSRLRSLSELHSSADQFRNRLNSSVSEIKSISNRSNQVEQTLKILENNLESNQRIITSNLGLVEQRIEKLLESIDSMKSNDNPTST</sequence>
<dbReference type="VEuPathDB" id="FungiDB:PSTT_11922"/>
<keyword evidence="2" id="KW-0963">Cytoplasm</keyword>
<dbReference type="OrthoDB" id="4977at2759"/>
<protein>
    <recommendedName>
        <fullName evidence="7">Dynactin subunit 2</fullName>
    </recommendedName>
</protein>
<evidence type="ECO:0000256" key="4">
    <source>
        <dbReference type="SAM" id="MobiDB-lite"/>
    </source>
</evidence>
<accession>A0A2S4WHN2</accession>
<feature type="compositionally biased region" description="Polar residues" evidence="4">
    <location>
        <begin position="270"/>
        <end position="289"/>
    </location>
</feature>
<dbReference type="GO" id="GO:0007017">
    <property type="term" value="P:microtubule-based process"/>
    <property type="evidence" value="ECO:0007669"/>
    <property type="project" value="InterPro"/>
</dbReference>
<dbReference type="GO" id="GO:0005737">
    <property type="term" value="C:cytoplasm"/>
    <property type="evidence" value="ECO:0007669"/>
    <property type="project" value="UniProtKB-SubCell"/>
</dbReference>
<dbReference type="VEuPathDB" id="FungiDB:PSHT_02602"/>
<dbReference type="Pfam" id="PF04912">
    <property type="entry name" value="Dynamitin"/>
    <property type="match status" value="1"/>
</dbReference>
<feature type="region of interest" description="Disordered" evidence="4">
    <location>
        <begin position="261"/>
        <end position="289"/>
    </location>
</feature>
<dbReference type="AlphaFoldDB" id="A0A2S4WHN2"/>
<dbReference type="GO" id="GO:0005869">
    <property type="term" value="C:dynactin complex"/>
    <property type="evidence" value="ECO:0007669"/>
    <property type="project" value="InterPro"/>
</dbReference>
<evidence type="ECO:0000256" key="3">
    <source>
        <dbReference type="SAM" id="Coils"/>
    </source>
</evidence>
<evidence type="ECO:0000313" key="6">
    <source>
        <dbReference type="Proteomes" id="UP000238274"/>
    </source>
</evidence>
<feature type="region of interest" description="Disordered" evidence="4">
    <location>
        <begin position="90"/>
        <end position="126"/>
    </location>
</feature>
<comment type="subcellular location">
    <subcellularLocation>
        <location evidence="1">Cytoplasm</location>
    </subcellularLocation>
</comment>
<feature type="region of interest" description="Disordered" evidence="4">
    <location>
        <begin position="1"/>
        <end position="73"/>
    </location>
</feature>
<evidence type="ECO:0000256" key="1">
    <source>
        <dbReference type="ARBA" id="ARBA00004496"/>
    </source>
</evidence>
<comment type="caution">
    <text evidence="5">The sequence shown here is derived from an EMBL/GenBank/DDBJ whole genome shotgun (WGS) entry which is preliminary data.</text>
</comment>
<dbReference type="Proteomes" id="UP000238274">
    <property type="component" value="Unassembled WGS sequence"/>
</dbReference>